<organism evidence="1">
    <name type="scientific">Arundo donax</name>
    <name type="common">Giant reed</name>
    <name type="synonym">Donax arundinaceus</name>
    <dbReference type="NCBI Taxonomy" id="35708"/>
    <lineage>
        <taxon>Eukaryota</taxon>
        <taxon>Viridiplantae</taxon>
        <taxon>Streptophyta</taxon>
        <taxon>Embryophyta</taxon>
        <taxon>Tracheophyta</taxon>
        <taxon>Spermatophyta</taxon>
        <taxon>Magnoliopsida</taxon>
        <taxon>Liliopsida</taxon>
        <taxon>Poales</taxon>
        <taxon>Poaceae</taxon>
        <taxon>PACMAD clade</taxon>
        <taxon>Arundinoideae</taxon>
        <taxon>Arundineae</taxon>
        <taxon>Arundo</taxon>
    </lineage>
</organism>
<dbReference type="EMBL" id="GBRH01208518">
    <property type="protein sequence ID" value="JAD89377.1"/>
    <property type="molecule type" value="Transcribed_RNA"/>
</dbReference>
<reference evidence="1" key="2">
    <citation type="journal article" date="2015" name="Data Brief">
        <title>Shoot transcriptome of the giant reed, Arundo donax.</title>
        <authorList>
            <person name="Barrero R.A."/>
            <person name="Guerrero F.D."/>
            <person name="Moolhuijzen P."/>
            <person name="Goolsby J.A."/>
            <person name="Tidwell J."/>
            <person name="Bellgard S.E."/>
            <person name="Bellgard M.I."/>
        </authorList>
    </citation>
    <scope>NUCLEOTIDE SEQUENCE</scope>
    <source>
        <tissue evidence="1">Shoot tissue taken approximately 20 cm above the soil surface</tissue>
    </source>
</reference>
<reference evidence="1" key="1">
    <citation type="submission" date="2014-09" db="EMBL/GenBank/DDBJ databases">
        <authorList>
            <person name="Magalhaes I.L.F."/>
            <person name="Oliveira U."/>
            <person name="Santos F.R."/>
            <person name="Vidigal T.H.D.A."/>
            <person name="Brescovit A.D."/>
            <person name="Santos A.J."/>
        </authorList>
    </citation>
    <scope>NUCLEOTIDE SEQUENCE</scope>
    <source>
        <tissue evidence="1">Shoot tissue taken approximately 20 cm above the soil surface</tissue>
    </source>
</reference>
<accession>A0A0A9E056</accession>
<dbReference type="AlphaFoldDB" id="A0A0A9E056"/>
<sequence>MRLCILYGSCCAHLICVPFLQMCSTHVCVGRLLLVMIISFLSLEVKMEPIVS</sequence>
<protein>
    <submittedName>
        <fullName evidence="1">Uncharacterized protein</fullName>
    </submittedName>
</protein>
<proteinExistence type="predicted"/>
<evidence type="ECO:0000313" key="1">
    <source>
        <dbReference type="EMBL" id="JAD89377.1"/>
    </source>
</evidence>
<name>A0A0A9E056_ARUDO</name>